<accession>A0A3P7KFC6</accession>
<organism evidence="8 9">
    <name type="scientific">Strongylus vulgaris</name>
    <name type="common">Blood worm</name>
    <dbReference type="NCBI Taxonomy" id="40348"/>
    <lineage>
        <taxon>Eukaryota</taxon>
        <taxon>Metazoa</taxon>
        <taxon>Ecdysozoa</taxon>
        <taxon>Nematoda</taxon>
        <taxon>Chromadorea</taxon>
        <taxon>Rhabditida</taxon>
        <taxon>Rhabditina</taxon>
        <taxon>Rhabditomorpha</taxon>
        <taxon>Strongyloidea</taxon>
        <taxon>Strongylidae</taxon>
        <taxon>Strongylus</taxon>
    </lineage>
</organism>
<evidence type="ECO:0000256" key="5">
    <source>
        <dbReference type="ARBA" id="ARBA00022801"/>
    </source>
</evidence>
<sequence>MMIDSLSGEIIQMWRHGDRSPTKTFKNDPIQEANWTFGGGGFGQLSPLGMHQMLRLGKLIRETYIDTKFLSNRYSSKEVCALLKNIYIRSTDTNRTIISALSNIMGMYGTNADHVPGRDYPDDTSWPSGYVPIPVHTIFKPTDYVCFNIILF</sequence>
<dbReference type="InterPro" id="IPR029033">
    <property type="entry name" value="His_PPase_superfam"/>
</dbReference>
<evidence type="ECO:0000256" key="4">
    <source>
        <dbReference type="ARBA" id="ARBA00022729"/>
    </source>
</evidence>
<keyword evidence="4" id="KW-0732">Signal</keyword>
<reference evidence="8 9" key="1">
    <citation type="submission" date="2018-11" db="EMBL/GenBank/DDBJ databases">
        <authorList>
            <consortium name="Pathogen Informatics"/>
        </authorList>
    </citation>
    <scope>NUCLEOTIDE SEQUENCE [LARGE SCALE GENOMIC DNA]</scope>
</reference>
<evidence type="ECO:0000313" key="9">
    <source>
        <dbReference type="Proteomes" id="UP000270094"/>
    </source>
</evidence>
<dbReference type="OrthoDB" id="258392at2759"/>
<dbReference type="InterPro" id="IPR050645">
    <property type="entry name" value="Histidine_acid_phosphatase"/>
</dbReference>
<dbReference type="PANTHER" id="PTHR11567">
    <property type="entry name" value="ACID PHOSPHATASE-RELATED"/>
    <property type="match status" value="1"/>
</dbReference>
<protein>
    <recommendedName>
        <fullName evidence="3">acid phosphatase</fullName>
        <ecNumber evidence="3">3.1.3.2</ecNumber>
    </recommendedName>
</protein>
<dbReference type="EMBL" id="UYYB01003031">
    <property type="protein sequence ID" value="VDM66522.1"/>
    <property type="molecule type" value="Genomic_DNA"/>
</dbReference>
<dbReference type="InterPro" id="IPR000560">
    <property type="entry name" value="His_Pase_clade-2"/>
</dbReference>
<dbReference type="PANTHER" id="PTHR11567:SF211">
    <property type="entry name" value="PROSTATIC ACID PHOSPHATASE"/>
    <property type="match status" value="1"/>
</dbReference>
<comment type="catalytic activity">
    <reaction evidence="1">
        <text>a phosphate monoester + H2O = an alcohol + phosphate</text>
        <dbReference type="Rhea" id="RHEA:15017"/>
        <dbReference type="ChEBI" id="CHEBI:15377"/>
        <dbReference type="ChEBI" id="CHEBI:30879"/>
        <dbReference type="ChEBI" id="CHEBI:43474"/>
        <dbReference type="ChEBI" id="CHEBI:67140"/>
        <dbReference type="EC" id="3.1.3.2"/>
    </reaction>
</comment>
<keyword evidence="9" id="KW-1185">Reference proteome</keyword>
<dbReference type="Gene3D" id="3.40.50.1240">
    <property type="entry name" value="Phosphoglycerate mutase-like"/>
    <property type="match status" value="1"/>
</dbReference>
<evidence type="ECO:0000256" key="6">
    <source>
        <dbReference type="ARBA" id="ARBA00023157"/>
    </source>
</evidence>
<proteinExistence type="inferred from homology"/>
<gene>
    <name evidence="8" type="ORF">SVUK_LOCUS1520</name>
</gene>
<evidence type="ECO:0000256" key="1">
    <source>
        <dbReference type="ARBA" id="ARBA00000032"/>
    </source>
</evidence>
<dbReference type="CDD" id="cd07061">
    <property type="entry name" value="HP_HAP_like"/>
    <property type="match status" value="1"/>
</dbReference>
<dbReference type="Pfam" id="PF00328">
    <property type="entry name" value="His_Phos_2"/>
    <property type="match status" value="1"/>
</dbReference>
<evidence type="ECO:0000313" key="8">
    <source>
        <dbReference type="EMBL" id="VDM66522.1"/>
    </source>
</evidence>
<evidence type="ECO:0000256" key="2">
    <source>
        <dbReference type="ARBA" id="ARBA00005375"/>
    </source>
</evidence>
<dbReference type="SUPFAM" id="SSF53254">
    <property type="entry name" value="Phosphoglycerate mutase-like"/>
    <property type="match status" value="1"/>
</dbReference>
<dbReference type="AlphaFoldDB" id="A0A3P7KFC6"/>
<evidence type="ECO:0000256" key="7">
    <source>
        <dbReference type="ARBA" id="ARBA00023180"/>
    </source>
</evidence>
<evidence type="ECO:0000256" key="3">
    <source>
        <dbReference type="ARBA" id="ARBA00012646"/>
    </source>
</evidence>
<keyword evidence="6" id="KW-1015">Disulfide bond</keyword>
<dbReference type="GO" id="GO:0003993">
    <property type="term" value="F:acid phosphatase activity"/>
    <property type="evidence" value="ECO:0007669"/>
    <property type="project" value="UniProtKB-EC"/>
</dbReference>
<dbReference type="EC" id="3.1.3.2" evidence="3"/>
<comment type="similarity">
    <text evidence="2">Belongs to the histidine acid phosphatase family.</text>
</comment>
<keyword evidence="5" id="KW-0378">Hydrolase</keyword>
<name>A0A3P7KFC6_STRVU</name>
<keyword evidence="7" id="KW-0325">Glycoprotein</keyword>
<dbReference type="Proteomes" id="UP000270094">
    <property type="component" value="Unassembled WGS sequence"/>
</dbReference>